<keyword evidence="3" id="KW-1185">Reference proteome</keyword>
<protein>
    <submittedName>
        <fullName evidence="2">Uncharacterized protein</fullName>
    </submittedName>
</protein>
<dbReference type="VEuPathDB" id="ToxoDB:cyc_05054"/>
<evidence type="ECO:0000313" key="3">
    <source>
        <dbReference type="Proteomes" id="UP000095192"/>
    </source>
</evidence>
<reference evidence="2 3" key="1">
    <citation type="journal article" date="2016" name="BMC Genomics">
        <title>Comparative genomics reveals Cyclospora cayetanensis possesses coccidia-like metabolism and invasion components but unique surface antigens.</title>
        <authorList>
            <person name="Liu S."/>
            <person name="Wang L."/>
            <person name="Zheng H."/>
            <person name="Xu Z."/>
            <person name="Roellig D.M."/>
            <person name="Li N."/>
            <person name="Frace M.A."/>
            <person name="Tang K."/>
            <person name="Arrowood M.J."/>
            <person name="Moss D.M."/>
            <person name="Zhang L."/>
            <person name="Feng Y."/>
            <person name="Xiao L."/>
        </authorList>
    </citation>
    <scope>NUCLEOTIDE SEQUENCE [LARGE SCALE GENOMIC DNA]</scope>
    <source>
        <strain evidence="2 3">CHN_HEN01</strain>
    </source>
</reference>
<dbReference type="EMBL" id="JROU02000854">
    <property type="protein sequence ID" value="OEH78097.1"/>
    <property type="molecule type" value="Genomic_DNA"/>
</dbReference>
<sequence length="479" mass="49083">MEAVVAAAPSNPAVCGVAAANTAAAAGPVAVGVTQADADTAGATGAPVAAAAAPVEQSAAVAPEGAAASPSTGEAAQEAAQAATPQHAEAAGDGAASATNVSEATRLQRQEQQHLVPLVQQVLQQLRAAFKHQVQQAAALRAKQIELTGICPITNQHSSEKSFGSFLFAPHYSHTDDDSGSSKRMGVGKFQQMLSAALSADSSAAWESLSFKTEAQAKELVAILLQAPEGFHLQCITVATADSSGASTGTVARSARLRQLLLLLKSFSIPAEEPGAAQLVSLVSAVATGRERAPVWFGGVSSFLRNLAAQILRLWQKERGLQQQSTPDGGSDIAAGAAAATPQKQAPSGGSAADSLLDGLLLGGAADCSTAVAKPEVDPDDPWQSPQANISSKHVRFAEDSHCVVGVLYDPTEPPVAIKECQRCNGDALDRLRAAATAAEGSGGGRDVADSFALRRKRHESNETPVRQLGALNVMHRLQ</sequence>
<evidence type="ECO:0000256" key="1">
    <source>
        <dbReference type="SAM" id="MobiDB-lite"/>
    </source>
</evidence>
<dbReference type="Proteomes" id="UP000095192">
    <property type="component" value="Unassembled WGS sequence"/>
</dbReference>
<feature type="compositionally biased region" description="Low complexity" evidence="1">
    <location>
        <begin position="61"/>
        <end position="98"/>
    </location>
</feature>
<dbReference type="VEuPathDB" id="ToxoDB:LOC34621478"/>
<evidence type="ECO:0000313" key="2">
    <source>
        <dbReference type="EMBL" id="OEH78097.1"/>
    </source>
</evidence>
<organism evidence="2 3">
    <name type="scientific">Cyclospora cayetanensis</name>
    <dbReference type="NCBI Taxonomy" id="88456"/>
    <lineage>
        <taxon>Eukaryota</taxon>
        <taxon>Sar</taxon>
        <taxon>Alveolata</taxon>
        <taxon>Apicomplexa</taxon>
        <taxon>Conoidasida</taxon>
        <taxon>Coccidia</taxon>
        <taxon>Eucoccidiorida</taxon>
        <taxon>Eimeriorina</taxon>
        <taxon>Eimeriidae</taxon>
        <taxon>Cyclospora</taxon>
    </lineage>
</organism>
<dbReference type="AlphaFoldDB" id="A0A1D3D3S1"/>
<comment type="caution">
    <text evidence="2">The sequence shown here is derived from an EMBL/GenBank/DDBJ whole genome shotgun (WGS) entry which is preliminary data.</text>
</comment>
<accession>A0A1D3D3S1</accession>
<dbReference type="InParanoid" id="A0A1D3D3S1"/>
<gene>
    <name evidence="2" type="ORF">cyc_05054</name>
</gene>
<feature type="region of interest" description="Disordered" evidence="1">
    <location>
        <begin position="61"/>
        <end position="106"/>
    </location>
</feature>
<proteinExistence type="predicted"/>
<name>A0A1D3D3S1_9EIME</name>
<feature type="region of interest" description="Disordered" evidence="1">
    <location>
        <begin position="322"/>
        <end position="352"/>
    </location>
</feature>